<sequence>MYILLSFEREAKALACCSEESLLFDSKPRRHLFDSNSRYRLLLCAPAAKPPPLAGVRRLLLRTPSPPPGRHHLPLPFSSESLHRRCRRASFLHVAASSGRSCRSPSLPRTPSVCRPRQGGGGRQVPRPGAGHEPTSLASYGLSVRQEAATPQVAAAGVCQDAATLNPAPPHHPLPENV</sequence>
<feature type="compositionally biased region" description="Polar residues" evidence="1">
    <location>
        <begin position="99"/>
        <end position="109"/>
    </location>
</feature>
<feature type="region of interest" description="Disordered" evidence="1">
    <location>
        <begin position="99"/>
        <end position="143"/>
    </location>
</feature>
<gene>
    <name evidence="2" type="ORF">E2562_033467</name>
</gene>
<keyword evidence="3" id="KW-1185">Reference proteome</keyword>
<evidence type="ECO:0000313" key="3">
    <source>
        <dbReference type="Proteomes" id="UP000479710"/>
    </source>
</evidence>
<name>A0A6G1E6I0_9ORYZ</name>
<proteinExistence type="predicted"/>
<comment type="caution">
    <text evidence="2">The sequence shown here is derived from an EMBL/GenBank/DDBJ whole genome shotgun (WGS) entry which is preliminary data.</text>
</comment>
<protein>
    <submittedName>
        <fullName evidence="2">Uncharacterized protein</fullName>
    </submittedName>
</protein>
<organism evidence="2 3">
    <name type="scientific">Oryza meyeriana var. granulata</name>
    <dbReference type="NCBI Taxonomy" id="110450"/>
    <lineage>
        <taxon>Eukaryota</taxon>
        <taxon>Viridiplantae</taxon>
        <taxon>Streptophyta</taxon>
        <taxon>Embryophyta</taxon>
        <taxon>Tracheophyta</taxon>
        <taxon>Spermatophyta</taxon>
        <taxon>Magnoliopsida</taxon>
        <taxon>Liliopsida</taxon>
        <taxon>Poales</taxon>
        <taxon>Poaceae</taxon>
        <taxon>BOP clade</taxon>
        <taxon>Oryzoideae</taxon>
        <taxon>Oryzeae</taxon>
        <taxon>Oryzinae</taxon>
        <taxon>Oryza</taxon>
        <taxon>Oryza meyeriana</taxon>
    </lineage>
</organism>
<accession>A0A6G1E6I0</accession>
<dbReference type="AlphaFoldDB" id="A0A6G1E6I0"/>
<evidence type="ECO:0000256" key="1">
    <source>
        <dbReference type="SAM" id="MobiDB-lite"/>
    </source>
</evidence>
<reference evidence="2 3" key="1">
    <citation type="submission" date="2019-11" db="EMBL/GenBank/DDBJ databases">
        <title>Whole genome sequence of Oryza granulata.</title>
        <authorList>
            <person name="Li W."/>
        </authorList>
    </citation>
    <scope>NUCLEOTIDE SEQUENCE [LARGE SCALE GENOMIC DNA]</scope>
    <source>
        <strain evidence="3">cv. Menghai</strain>
        <tissue evidence="2">Leaf</tissue>
    </source>
</reference>
<evidence type="ECO:0000313" key="2">
    <source>
        <dbReference type="EMBL" id="KAF0920166.1"/>
    </source>
</evidence>
<dbReference type="EMBL" id="SPHZ02000005">
    <property type="protein sequence ID" value="KAF0920166.1"/>
    <property type="molecule type" value="Genomic_DNA"/>
</dbReference>
<dbReference type="Proteomes" id="UP000479710">
    <property type="component" value="Unassembled WGS sequence"/>
</dbReference>